<protein>
    <recommendedName>
        <fullName evidence="3">G protein-coupled receptor</fullName>
    </recommendedName>
</protein>
<evidence type="ECO:0008006" key="3">
    <source>
        <dbReference type="Google" id="ProtNLM"/>
    </source>
</evidence>
<dbReference type="AlphaFoldDB" id="A0AAN4ZTZ3"/>
<evidence type="ECO:0000313" key="2">
    <source>
        <dbReference type="Proteomes" id="UP001328107"/>
    </source>
</evidence>
<feature type="non-terminal residue" evidence="1">
    <location>
        <position position="65"/>
    </location>
</feature>
<dbReference type="Proteomes" id="UP001328107">
    <property type="component" value="Unassembled WGS sequence"/>
</dbReference>
<evidence type="ECO:0000313" key="1">
    <source>
        <dbReference type="EMBL" id="GMR43230.1"/>
    </source>
</evidence>
<comment type="caution">
    <text evidence="1">The sequence shown here is derived from an EMBL/GenBank/DDBJ whole genome shotgun (WGS) entry which is preliminary data.</text>
</comment>
<dbReference type="Gene3D" id="1.20.1070.10">
    <property type="entry name" value="Rhodopsin 7-helix transmembrane proteins"/>
    <property type="match status" value="1"/>
</dbReference>
<keyword evidence="2" id="KW-1185">Reference proteome</keyword>
<dbReference type="EMBL" id="BTRK01000003">
    <property type="protein sequence ID" value="GMR43230.1"/>
    <property type="molecule type" value="Genomic_DNA"/>
</dbReference>
<feature type="non-terminal residue" evidence="1">
    <location>
        <position position="1"/>
    </location>
</feature>
<organism evidence="1 2">
    <name type="scientific">Pristionchus mayeri</name>
    <dbReference type="NCBI Taxonomy" id="1317129"/>
    <lineage>
        <taxon>Eukaryota</taxon>
        <taxon>Metazoa</taxon>
        <taxon>Ecdysozoa</taxon>
        <taxon>Nematoda</taxon>
        <taxon>Chromadorea</taxon>
        <taxon>Rhabditida</taxon>
        <taxon>Rhabditina</taxon>
        <taxon>Diplogasteromorpha</taxon>
        <taxon>Diplogasteroidea</taxon>
        <taxon>Neodiplogasteridae</taxon>
        <taxon>Pristionchus</taxon>
    </lineage>
</organism>
<proteinExistence type="predicted"/>
<gene>
    <name evidence="1" type="ORF">PMAYCL1PPCAC_13425</name>
</gene>
<name>A0AAN4ZTZ3_9BILA</name>
<reference evidence="2" key="1">
    <citation type="submission" date="2022-10" db="EMBL/GenBank/DDBJ databases">
        <title>Genome assembly of Pristionchus species.</title>
        <authorList>
            <person name="Yoshida K."/>
            <person name="Sommer R.J."/>
        </authorList>
    </citation>
    <scope>NUCLEOTIDE SEQUENCE [LARGE SCALE GENOMIC DNA]</scope>
    <source>
        <strain evidence="2">RS5460</strain>
    </source>
</reference>
<dbReference type="SUPFAM" id="SSF81321">
    <property type="entry name" value="Family A G protein-coupled receptor-like"/>
    <property type="match status" value="1"/>
</dbReference>
<sequence>RIVDIQTGHMYTPHSVHDCFFSTYWVHFQLLGTQLPTLFLIQISMERICAVCWPEKYNRIFTERG</sequence>
<accession>A0AAN4ZTZ3</accession>